<dbReference type="EMBL" id="CP053985">
    <property type="protein sequence ID" value="QKH36241.1"/>
    <property type="molecule type" value="Genomic_DNA"/>
</dbReference>
<evidence type="ECO:0000313" key="10">
    <source>
        <dbReference type="EMBL" id="QKH36241.1"/>
    </source>
</evidence>
<accession>A0A7D4I8Q1</accession>
<keyword evidence="4" id="KW-0808">Transferase</keyword>
<dbReference type="SMART" id="SM00388">
    <property type="entry name" value="HisKA"/>
    <property type="match status" value="1"/>
</dbReference>
<dbReference type="InterPro" id="IPR003661">
    <property type="entry name" value="HisK_dim/P_dom"/>
</dbReference>
<feature type="transmembrane region" description="Helical" evidence="7">
    <location>
        <begin position="52"/>
        <end position="72"/>
    </location>
</feature>
<dbReference type="PANTHER" id="PTHR43047:SF72">
    <property type="entry name" value="OSMOSENSING HISTIDINE PROTEIN KINASE SLN1"/>
    <property type="match status" value="1"/>
</dbReference>
<dbReference type="Gene3D" id="1.10.287.130">
    <property type="match status" value="1"/>
</dbReference>
<dbReference type="GO" id="GO:0000155">
    <property type="term" value="F:phosphorelay sensor kinase activity"/>
    <property type="evidence" value="ECO:0007669"/>
    <property type="project" value="InterPro"/>
</dbReference>
<dbReference type="GO" id="GO:0009927">
    <property type="term" value="F:histidine phosphotransfer kinase activity"/>
    <property type="evidence" value="ECO:0007669"/>
    <property type="project" value="TreeGrafter"/>
</dbReference>
<dbReference type="InterPro" id="IPR003594">
    <property type="entry name" value="HATPase_dom"/>
</dbReference>
<dbReference type="Proteomes" id="UP000500970">
    <property type="component" value="Chromosome"/>
</dbReference>
<keyword evidence="11" id="KW-1185">Reference proteome</keyword>
<dbReference type="SUPFAM" id="SSF55874">
    <property type="entry name" value="ATPase domain of HSP90 chaperone/DNA topoisomerase II/histidine kinase"/>
    <property type="match status" value="1"/>
</dbReference>
<dbReference type="InterPro" id="IPR004358">
    <property type="entry name" value="Sig_transdc_His_kin-like_C"/>
</dbReference>
<keyword evidence="7" id="KW-1133">Transmembrane helix</keyword>
<keyword evidence="7" id="KW-0812">Transmembrane</keyword>
<dbReference type="PANTHER" id="PTHR43047">
    <property type="entry name" value="TWO-COMPONENT HISTIDINE PROTEIN KINASE"/>
    <property type="match status" value="1"/>
</dbReference>
<dbReference type="InterPro" id="IPR001789">
    <property type="entry name" value="Sig_transdc_resp-reg_receiver"/>
</dbReference>
<feature type="transmembrane region" description="Helical" evidence="7">
    <location>
        <begin position="18"/>
        <end position="40"/>
    </location>
</feature>
<reference evidence="10 11" key="1">
    <citation type="submission" date="2020-05" db="EMBL/GenBank/DDBJ databases">
        <title>FDA dAtabase for Regulatory Grade micrObial Sequences (FDA-ARGOS): Supporting development and validation of Infectious Disease Dx tests.</title>
        <authorList>
            <person name="Sproer C."/>
            <person name="Gronow S."/>
            <person name="Severitt S."/>
            <person name="Schroder I."/>
            <person name="Tallon L."/>
            <person name="Sadzewicz L."/>
            <person name="Zhao X."/>
            <person name="Vavikolanu K."/>
            <person name="Mehta A."/>
            <person name="Aluvathingal J."/>
            <person name="Nadendla S."/>
            <person name="Myers T."/>
            <person name="Yan Y."/>
            <person name="Sichtig H."/>
        </authorList>
    </citation>
    <scope>NUCLEOTIDE SEQUENCE [LARGE SCALE GENOMIC DNA]</scope>
    <source>
        <strain evidence="10 11">FDAARGOS_790</strain>
    </source>
</reference>
<dbReference type="SMART" id="SM00387">
    <property type="entry name" value="HATPase_c"/>
    <property type="match status" value="1"/>
</dbReference>
<dbReference type="PRINTS" id="PR00344">
    <property type="entry name" value="BCTRLSENSOR"/>
</dbReference>
<organism evidence="10 11">
    <name type="scientific">Achromobacter pestifer</name>
    <dbReference type="NCBI Taxonomy" id="1353889"/>
    <lineage>
        <taxon>Bacteria</taxon>
        <taxon>Pseudomonadati</taxon>
        <taxon>Pseudomonadota</taxon>
        <taxon>Betaproteobacteria</taxon>
        <taxon>Burkholderiales</taxon>
        <taxon>Alcaligenaceae</taxon>
        <taxon>Achromobacter</taxon>
    </lineage>
</organism>
<evidence type="ECO:0000259" key="8">
    <source>
        <dbReference type="PROSITE" id="PS50109"/>
    </source>
</evidence>
<evidence type="ECO:0000256" key="7">
    <source>
        <dbReference type="SAM" id="Phobius"/>
    </source>
</evidence>
<sequence length="619" mass="65589">MKPEVHASAMQRSGVVRIWMAVGAAAILIILCALGAPMAATFLRQQLASAAMLSWVLNGVLFLAVLWAGLVLKRAAKKNQDPLSHLRQAARLIAAAPVDMTIREKSLRLVGSSAGMKRFADILIRNGWARPEHIDLGFLSGAKKDQIPLPPEFAAIVQEFQAAVASGEPRAYDFGHELVGLAGVMVAIQARVFPLRGAEDQVIGLLNVGMYFLGHSQSLDDSASARHRAERINDMKTRFLAAVSRDVRNPLNATAGLLEMASVDAAMSRQSKEMLATVRSSTQSLLQLIPSIVDTRRMETGDLACVRMSVSLRRVAADVVALFAPSAYEKGISLTLEVAPEVAASHFTNAQGLNQLLNNFLSNAIRFTERGGVRIHLDGAPVEDGRQWLTLSVIDTGSGIEPHIQQKLSASRYEAGLSASPEGAGLGLHYCQQIVHRIGGTIHISSVVGEGTHVHVRVPLALGSGELRDSPQEVVFGLTQRPATGLRTLVVESQADNRLLLKSQLEFLGHAVQTAVDGAQGLALAKGSRFDLVVCDGEMTDMDGAGFARALRAGTGENAAVPVLGYTAGAHPEDREAGLQAGMNEVLVKPAGLKALEDAVASCLSAACAVSGHARDGAA</sequence>
<dbReference type="GO" id="GO:0005886">
    <property type="term" value="C:plasma membrane"/>
    <property type="evidence" value="ECO:0007669"/>
    <property type="project" value="TreeGrafter"/>
</dbReference>
<dbReference type="Gene3D" id="3.40.50.2300">
    <property type="match status" value="1"/>
</dbReference>
<dbReference type="InterPro" id="IPR005467">
    <property type="entry name" value="His_kinase_dom"/>
</dbReference>
<protein>
    <recommendedName>
        <fullName evidence="2">histidine kinase</fullName>
        <ecNumber evidence="2">2.7.13.3</ecNumber>
    </recommendedName>
</protein>
<evidence type="ECO:0000256" key="6">
    <source>
        <dbReference type="PROSITE-ProRule" id="PRU00169"/>
    </source>
</evidence>
<dbReference type="RefSeq" id="WP_173145151.1">
    <property type="nucleotide sequence ID" value="NZ_CP053985.1"/>
</dbReference>
<evidence type="ECO:0000256" key="4">
    <source>
        <dbReference type="ARBA" id="ARBA00022679"/>
    </source>
</evidence>
<evidence type="ECO:0000313" key="11">
    <source>
        <dbReference type="Proteomes" id="UP000500970"/>
    </source>
</evidence>
<dbReference type="EC" id="2.7.13.3" evidence="2"/>
<comment type="catalytic activity">
    <reaction evidence="1">
        <text>ATP + protein L-histidine = ADP + protein N-phospho-L-histidine.</text>
        <dbReference type="EC" id="2.7.13.3"/>
    </reaction>
</comment>
<evidence type="ECO:0000256" key="5">
    <source>
        <dbReference type="ARBA" id="ARBA00022777"/>
    </source>
</evidence>
<dbReference type="InterPro" id="IPR036097">
    <property type="entry name" value="HisK_dim/P_sf"/>
</dbReference>
<dbReference type="Gene3D" id="3.30.565.10">
    <property type="entry name" value="Histidine kinase-like ATPase, C-terminal domain"/>
    <property type="match status" value="1"/>
</dbReference>
<dbReference type="SMART" id="SM00448">
    <property type="entry name" value="REC"/>
    <property type="match status" value="1"/>
</dbReference>
<dbReference type="Pfam" id="PF00072">
    <property type="entry name" value="Response_reg"/>
    <property type="match status" value="1"/>
</dbReference>
<dbReference type="Pfam" id="PF00512">
    <property type="entry name" value="HisKA"/>
    <property type="match status" value="1"/>
</dbReference>
<evidence type="ECO:0000256" key="3">
    <source>
        <dbReference type="ARBA" id="ARBA00022553"/>
    </source>
</evidence>
<proteinExistence type="predicted"/>
<keyword evidence="5" id="KW-0418">Kinase</keyword>
<dbReference type="InterPro" id="IPR036890">
    <property type="entry name" value="HATPase_C_sf"/>
</dbReference>
<dbReference type="PROSITE" id="PS50109">
    <property type="entry name" value="HIS_KIN"/>
    <property type="match status" value="1"/>
</dbReference>
<dbReference type="CDD" id="cd17546">
    <property type="entry name" value="REC_hyHK_CKI1_RcsC-like"/>
    <property type="match status" value="1"/>
</dbReference>
<feature type="domain" description="Histidine kinase" evidence="8">
    <location>
        <begin position="242"/>
        <end position="462"/>
    </location>
</feature>
<dbReference type="SUPFAM" id="SSF52172">
    <property type="entry name" value="CheY-like"/>
    <property type="match status" value="1"/>
</dbReference>
<dbReference type="SUPFAM" id="SSF47384">
    <property type="entry name" value="Homodimeric domain of signal transducing histidine kinase"/>
    <property type="match status" value="1"/>
</dbReference>
<feature type="modified residue" description="4-aspartylphosphate" evidence="6">
    <location>
        <position position="536"/>
    </location>
</feature>
<dbReference type="AlphaFoldDB" id="A0A7D4I8Q1"/>
<dbReference type="KEGG" id="apes:FOC84_15300"/>
<feature type="domain" description="Response regulatory" evidence="9">
    <location>
        <begin position="487"/>
        <end position="604"/>
    </location>
</feature>
<evidence type="ECO:0000256" key="2">
    <source>
        <dbReference type="ARBA" id="ARBA00012438"/>
    </source>
</evidence>
<name>A0A7D4I8Q1_9BURK</name>
<dbReference type="Pfam" id="PF02518">
    <property type="entry name" value="HATPase_c"/>
    <property type="match status" value="1"/>
</dbReference>
<dbReference type="InterPro" id="IPR011006">
    <property type="entry name" value="CheY-like_superfamily"/>
</dbReference>
<keyword evidence="7" id="KW-0472">Membrane</keyword>
<keyword evidence="3 6" id="KW-0597">Phosphoprotein</keyword>
<evidence type="ECO:0000259" key="9">
    <source>
        <dbReference type="PROSITE" id="PS50110"/>
    </source>
</evidence>
<dbReference type="CDD" id="cd00082">
    <property type="entry name" value="HisKA"/>
    <property type="match status" value="1"/>
</dbReference>
<evidence type="ECO:0000256" key="1">
    <source>
        <dbReference type="ARBA" id="ARBA00000085"/>
    </source>
</evidence>
<gene>
    <name evidence="10" type="ORF">FOC84_15300</name>
</gene>
<dbReference type="PROSITE" id="PS50110">
    <property type="entry name" value="RESPONSE_REGULATORY"/>
    <property type="match status" value="1"/>
</dbReference>